<dbReference type="AlphaFoldDB" id="A0A239LP67"/>
<evidence type="ECO:0000313" key="7">
    <source>
        <dbReference type="EMBL" id="SNT31479.1"/>
    </source>
</evidence>
<evidence type="ECO:0000256" key="3">
    <source>
        <dbReference type="ARBA" id="ARBA00022989"/>
    </source>
</evidence>
<sequence length="496" mass="53475">MSSAQLDILPSEYEAADLRSDRSDSPVEVLDGGAANALRQQAAATLAAHRERRTRSQAAARLAAAPVQTKARPTNSAAAAVAARFAQSPSYRAVLAEEARRAIEQAAAAAEVATRSAEAVVAAQRQILDELQKWEAPQEFKPGPQAVVPAAAPAPRLVTTEAEQPKPSEFEPLALSPVDLTPITPAPARSEVVKERSSAGLTVRLYEDVGLKQVPFKDNALVHRVDPEETEALDEEIAFRQSPVFEPIEPPAPLEEIPANLLEFPRQLVATRKARPRLAEGPLREDADAFEAEQSAQLRIFEVEADQPAPAAAQDLQPIWSAIWLDAISTPPAAYDSEPEYERTLATRAEDLLPSLVPPDTASIPHRLMAATVDAALVLGGFIAFGTAFAVACGPTLELPGVVPTAIAAVATLAVFHILYHLLFFTFSDATPGMRYARIGLCTFTDENPTRKAMRKRVFTTLIAAAPLGLGLIWAALDDDGLGWHDRMSRMYQRGY</sequence>
<dbReference type="InterPro" id="IPR010432">
    <property type="entry name" value="RDD"/>
</dbReference>
<proteinExistence type="predicted"/>
<feature type="domain" description="RDD" evidence="6">
    <location>
        <begin position="362"/>
        <end position="489"/>
    </location>
</feature>
<keyword evidence="8" id="KW-1185">Reference proteome</keyword>
<feature type="transmembrane region" description="Helical" evidence="5">
    <location>
        <begin position="375"/>
        <end position="397"/>
    </location>
</feature>
<accession>A0A239LP67</accession>
<feature type="transmembrane region" description="Helical" evidence="5">
    <location>
        <begin position="403"/>
        <end position="425"/>
    </location>
</feature>
<evidence type="ECO:0000256" key="4">
    <source>
        <dbReference type="ARBA" id="ARBA00023136"/>
    </source>
</evidence>
<comment type="subcellular location">
    <subcellularLocation>
        <location evidence="1">Membrane</location>
        <topology evidence="1">Multi-pass membrane protein</topology>
    </subcellularLocation>
</comment>
<dbReference type="GO" id="GO:0016020">
    <property type="term" value="C:membrane"/>
    <property type="evidence" value="ECO:0007669"/>
    <property type="project" value="UniProtKB-SubCell"/>
</dbReference>
<dbReference type="Proteomes" id="UP000198356">
    <property type="component" value="Unassembled WGS sequence"/>
</dbReference>
<gene>
    <name evidence="7" type="ORF">SAMN05421770_107131</name>
</gene>
<keyword evidence="4 5" id="KW-0472">Membrane</keyword>
<organism evidence="7 8">
    <name type="scientific">Granulicella rosea</name>
    <dbReference type="NCBI Taxonomy" id="474952"/>
    <lineage>
        <taxon>Bacteria</taxon>
        <taxon>Pseudomonadati</taxon>
        <taxon>Acidobacteriota</taxon>
        <taxon>Terriglobia</taxon>
        <taxon>Terriglobales</taxon>
        <taxon>Acidobacteriaceae</taxon>
        <taxon>Granulicella</taxon>
    </lineage>
</organism>
<evidence type="ECO:0000256" key="2">
    <source>
        <dbReference type="ARBA" id="ARBA00022692"/>
    </source>
</evidence>
<evidence type="ECO:0000313" key="8">
    <source>
        <dbReference type="Proteomes" id="UP000198356"/>
    </source>
</evidence>
<reference evidence="7 8" key="1">
    <citation type="submission" date="2017-06" db="EMBL/GenBank/DDBJ databases">
        <authorList>
            <person name="Kim H.J."/>
            <person name="Triplett B.A."/>
        </authorList>
    </citation>
    <scope>NUCLEOTIDE SEQUENCE [LARGE SCALE GENOMIC DNA]</scope>
    <source>
        <strain evidence="7 8">DSM 18704</strain>
    </source>
</reference>
<keyword evidence="2 5" id="KW-0812">Transmembrane</keyword>
<feature type="transmembrane region" description="Helical" evidence="5">
    <location>
        <begin position="458"/>
        <end position="477"/>
    </location>
</feature>
<evidence type="ECO:0000256" key="1">
    <source>
        <dbReference type="ARBA" id="ARBA00004141"/>
    </source>
</evidence>
<dbReference type="Pfam" id="PF06271">
    <property type="entry name" value="RDD"/>
    <property type="match status" value="1"/>
</dbReference>
<dbReference type="EMBL" id="FZOU01000007">
    <property type="protein sequence ID" value="SNT31479.1"/>
    <property type="molecule type" value="Genomic_DNA"/>
</dbReference>
<keyword evidence="3 5" id="KW-1133">Transmembrane helix</keyword>
<protein>
    <submittedName>
        <fullName evidence="7">Uncharacterized membrane protein YckC, RDD family</fullName>
    </submittedName>
</protein>
<dbReference type="OrthoDB" id="9793824at2"/>
<dbReference type="RefSeq" id="WP_089409745.1">
    <property type="nucleotide sequence ID" value="NZ_FZOU01000007.1"/>
</dbReference>
<name>A0A239LP67_9BACT</name>
<evidence type="ECO:0000259" key="6">
    <source>
        <dbReference type="Pfam" id="PF06271"/>
    </source>
</evidence>
<evidence type="ECO:0000256" key="5">
    <source>
        <dbReference type="SAM" id="Phobius"/>
    </source>
</evidence>